<feature type="compositionally biased region" description="Polar residues" evidence="1">
    <location>
        <begin position="32"/>
        <end position="42"/>
    </location>
</feature>
<accession>A0AA88D4G5</accession>
<sequence>MGASLSDQHITSRSLLDHQQTRPSEPREFASLTHSRSTTHQGSPLAESVLATCCRRTRSASAL</sequence>
<gene>
    <name evidence="2" type="ORF">TIFTF001_013278</name>
</gene>
<keyword evidence="3" id="KW-1185">Reference proteome</keyword>
<comment type="caution">
    <text evidence="2">The sequence shown here is derived from an EMBL/GenBank/DDBJ whole genome shotgun (WGS) entry which is preliminary data.</text>
</comment>
<protein>
    <submittedName>
        <fullName evidence="2">Uncharacterized protein</fullName>
    </submittedName>
</protein>
<evidence type="ECO:0000256" key="1">
    <source>
        <dbReference type="SAM" id="MobiDB-lite"/>
    </source>
</evidence>
<dbReference type="AlphaFoldDB" id="A0AA88D4G5"/>
<feature type="region of interest" description="Disordered" evidence="1">
    <location>
        <begin position="1"/>
        <end position="46"/>
    </location>
</feature>
<name>A0AA88D4G5_FICCA</name>
<dbReference type="EMBL" id="BTGU01000017">
    <property type="protein sequence ID" value="GMN44080.1"/>
    <property type="molecule type" value="Genomic_DNA"/>
</dbReference>
<dbReference type="Proteomes" id="UP001187192">
    <property type="component" value="Unassembled WGS sequence"/>
</dbReference>
<evidence type="ECO:0000313" key="3">
    <source>
        <dbReference type="Proteomes" id="UP001187192"/>
    </source>
</evidence>
<proteinExistence type="predicted"/>
<organism evidence="2 3">
    <name type="scientific">Ficus carica</name>
    <name type="common">Common fig</name>
    <dbReference type="NCBI Taxonomy" id="3494"/>
    <lineage>
        <taxon>Eukaryota</taxon>
        <taxon>Viridiplantae</taxon>
        <taxon>Streptophyta</taxon>
        <taxon>Embryophyta</taxon>
        <taxon>Tracheophyta</taxon>
        <taxon>Spermatophyta</taxon>
        <taxon>Magnoliopsida</taxon>
        <taxon>eudicotyledons</taxon>
        <taxon>Gunneridae</taxon>
        <taxon>Pentapetalae</taxon>
        <taxon>rosids</taxon>
        <taxon>fabids</taxon>
        <taxon>Rosales</taxon>
        <taxon>Moraceae</taxon>
        <taxon>Ficeae</taxon>
        <taxon>Ficus</taxon>
    </lineage>
</organism>
<feature type="compositionally biased region" description="Basic and acidic residues" evidence="1">
    <location>
        <begin position="15"/>
        <end position="28"/>
    </location>
</feature>
<feature type="compositionally biased region" description="Polar residues" evidence="1">
    <location>
        <begin position="1"/>
        <end position="14"/>
    </location>
</feature>
<evidence type="ECO:0000313" key="2">
    <source>
        <dbReference type="EMBL" id="GMN44080.1"/>
    </source>
</evidence>
<reference evidence="2" key="1">
    <citation type="submission" date="2023-07" db="EMBL/GenBank/DDBJ databases">
        <title>draft genome sequence of fig (Ficus carica).</title>
        <authorList>
            <person name="Takahashi T."/>
            <person name="Nishimura K."/>
        </authorList>
    </citation>
    <scope>NUCLEOTIDE SEQUENCE</scope>
</reference>